<feature type="non-terminal residue" evidence="1">
    <location>
        <position position="60"/>
    </location>
</feature>
<sequence length="60" mass="6401">SAKRESWKRLTESAKDGRQLSRLFKVIQGSKTCSVGLLGSGSPEEALDLLSTASFPGCSE</sequence>
<dbReference type="EMBL" id="CP045899">
    <property type="protein sequence ID" value="QQP40971.1"/>
    <property type="molecule type" value="Genomic_DNA"/>
</dbReference>
<organism evidence="1 2">
    <name type="scientific">Caligus rogercresseyi</name>
    <name type="common">Sea louse</name>
    <dbReference type="NCBI Taxonomy" id="217165"/>
    <lineage>
        <taxon>Eukaryota</taxon>
        <taxon>Metazoa</taxon>
        <taxon>Ecdysozoa</taxon>
        <taxon>Arthropoda</taxon>
        <taxon>Crustacea</taxon>
        <taxon>Multicrustacea</taxon>
        <taxon>Hexanauplia</taxon>
        <taxon>Copepoda</taxon>
        <taxon>Siphonostomatoida</taxon>
        <taxon>Caligidae</taxon>
        <taxon>Caligus</taxon>
    </lineage>
</organism>
<accession>A0A7T8H0M6</accession>
<proteinExistence type="predicted"/>
<dbReference type="Proteomes" id="UP000595437">
    <property type="component" value="Chromosome 10"/>
</dbReference>
<protein>
    <submittedName>
        <fullName evidence="1">Uncharacterized protein</fullName>
    </submittedName>
</protein>
<evidence type="ECO:0000313" key="1">
    <source>
        <dbReference type="EMBL" id="QQP40971.1"/>
    </source>
</evidence>
<feature type="non-terminal residue" evidence="1">
    <location>
        <position position="1"/>
    </location>
</feature>
<gene>
    <name evidence="1" type="ORF">FKW44_015205</name>
</gene>
<name>A0A7T8H0M6_CALRO</name>
<evidence type="ECO:0000313" key="2">
    <source>
        <dbReference type="Proteomes" id="UP000595437"/>
    </source>
</evidence>
<keyword evidence="2" id="KW-1185">Reference proteome</keyword>
<reference evidence="2" key="1">
    <citation type="submission" date="2021-01" db="EMBL/GenBank/DDBJ databases">
        <title>Caligus Genome Assembly.</title>
        <authorList>
            <person name="Gallardo-Escarate C."/>
        </authorList>
    </citation>
    <scope>NUCLEOTIDE SEQUENCE [LARGE SCALE GENOMIC DNA]</scope>
</reference>
<dbReference type="AlphaFoldDB" id="A0A7T8H0M6"/>